<evidence type="ECO:0000313" key="1">
    <source>
        <dbReference type="EMBL" id="VDN40033.1"/>
    </source>
</evidence>
<keyword evidence="2" id="KW-1185">Reference proteome</keyword>
<reference evidence="1 2" key="1">
    <citation type="submission" date="2018-11" db="EMBL/GenBank/DDBJ databases">
        <authorList>
            <consortium name="Pathogen Informatics"/>
        </authorList>
    </citation>
    <scope>NUCLEOTIDE SEQUENCE [LARGE SCALE GENOMIC DNA]</scope>
</reference>
<protein>
    <submittedName>
        <fullName evidence="1">Uncharacterized protein</fullName>
    </submittedName>
</protein>
<gene>
    <name evidence="1" type="ORF">DILT_LOCUS18116</name>
</gene>
<proteinExistence type="predicted"/>
<accession>A0A3P7NS41</accession>
<sequence>MLGLKCAPSQGLIHCPTANKDSGETIPVDFGIMTLNTSAFETATPPSVGSLPTLSGAAAAAVSSVTSMAIAKVINELPSLSFDQRSLTYLVDALCKLATGVPEAIAAGKVCCILYFSSFLLRCAMSSSTPALISEFYCALFCRPLNAQDVHAIRISQITLNDRASCKCF</sequence>
<dbReference type="AlphaFoldDB" id="A0A3P7NS41"/>
<name>A0A3P7NS41_DIBLA</name>
<organism evidence="1 2">
    <name type="scientific">Dibothriocephalus latus</name>
    <name type="common">Fish tapeworm</name>
    <name type="synonym">Diphyllobothrium latum</name>
    <dbReference type="NCBI Taxonomy" id="60516"/>
    <lineage>
        <taxon>Eukaryota</taxon>
        <taxon>Metazoa</taxon>
        <taxon>Spiralia</taxon>
        <taxon>Lophotrochozoa</taxon>
        <taxon>Platyhelminthes</taxon>
        <taxon>Cestoda</taxon>
        <taxon>Eucestoda</taxon>
        <taxon>Diphyllobothriidea</taxon>
        <taxon>Diphyllobothriidae</taxon>
        <taxon>Dibothriocephalus</taxon>
    </lineage>
</organism>
<dbReference type="Proteomes" id="UP000281553">
    <property type="component" value="Unassembled WGS sequence"/>
</dbReference>
<evidence type="ECO:0000313" key="2">
    <source>
        <dbReference type="Proteomes" id="UP000281553"/>
    </source>
</evidence>
<dbReference type="EMBL" id="UYRU01097485">
    <property type="protein sequence ID" value="VDN40033.1"/>
    <property type="molecule type" value="Genomic_DNA"/>
</dbReference>
<dbReference type="OrthoDB" id="294853at2759"/>